<gene>
    <name evidence="3" type="ORF">MACJ_002449</name>
</gene>
<organism evidence="3 4">
    <name type="scientific">Theileria orientalis</name>
    <dbReference type="NCBI Taxonomy" id="68886"/>
    <lineage>
        <taxon>Eukaryota</taxon>
        <taxon>Sar</taxon>
        <taxon>Alveolata</taxon>
        <taxon>Apicomplexa</taxon>
        <taxon>Aconoidasida</taxon>
        <taxon>Piroplasmida</taxon>
        <taxon>Theileriidae</taxon>
        <taxon>Theileria</taxon>
    </lineage>
</organism>
<dbReference type="AlphaFoldDB" id="A0A976QSC2"/>
<feature type="chain" id="PRO_5037478820" description="SfiI-subtelomeric related protein family member" evidence="2">
    <location>
        <begin position="19"/>
        <end position="536"/>
    </location>
</feature>
<evidence type="ECO:0000313" key="3">
    <source>
        <dbReference type="EMBL" id="UKJ89201.1"/>
    </source>
</evidence>
<feature type="signal peptide" evidence="2">
    <location>
        <begin position="1"/>
        <end position="18"/>
    </location>
</feature>
<evidence type="ECO:0000256" key="2">
    <source>
        <dbReference type="SAM" id="SignalP"/>
    </source>
</evidence>
<name>A0A976QSC2_THEOR</name>
<evidence type="ECO:0000313" key="4">
    <source>
        <dbReference type="Proteomes" id="UP000244803"/>
    </source>
</evidence>
<feature type="compositionally biased region" description="Polar residues" evidence="1">
    <location>
        <begin position="363"/>
        <end position="401"/>
    </location>
</feature>
<evidence type="ECO:0008006" key="5">
    <source>
        <dbReference type="Google" id="ProtNLM"/>
    </source>
</evidence>
<feature type="compositionally biased region" description="Polar residues" evidence="1">
    <location>
        <begin position="336"/>
        <end position="351"/>
    </location>
</feature>
<evidence type="ECO:0000256" key="1">
    <source>
        <dbReference type="SAM" id="MobiDB-lite"/>
    </source>
</evidence>
<keyword evidence="2" id="KW-0732">Signal</keyword>
<feature type="compositionally biased region" description="Acidic residues" evidence="1">
    <location>
        <begin position="265"/>
        <end position="274"/>
    </location>
</feature>
<protein>
    <recommendedName>
        <fullName evidence="5">SfiI-subtelomeric related protein family member</fullName>
    </recommendedName>
</protein>
<proteinExistence type="predicted"/>
<accession>A0A976QSC2</accession>
<sequence>MKLYRKFLFFVFIYLIDGNDLKIGGPLLVHGGLRNFFSSGSGSSPGFELDIKSQGMQSDDSHFLLEQPKGRVLYLITFKPGVECSSVKVDGIEVWKDSGSSSEYVNPRKVAFYKSNKLVGIYFGGVPTYYKKAGDKWEIYDPKKKSTTNSTSGGITGTSGNGTGQPSSGTPPSDGTSKTSGGDGSGQQATTPPDNQHSETYTGGDSGDGSQVVTPPAGGARATGGDILGVTTPSAGGLLVTTPATNLSEPSPASADSGTDKSPEENEESEEAENGEGSASCTPPANGGTGADVSSGGGTEASGYTGADGNATHTTEKTVDESGTRDSGTGTGGFTETASYNTGKGATTGSLSLEDASTPAAKTPNSDESASKQSEGDGSTPLATTNEAQSSTDLFNSSSTAELKLFKDDGNGNPVEMQSTDFDKRDVAGDDTYKVKESVKCVLVKIDDKDVWKKGDNDLNEPKYVSYNDTFDSVTVSNDKKSVYYRKDTKSAEWKYVSILDKTNQTSCGQTSGTPKSTDVCATYTKQDEEFGVAFA</sequence>
<reference evidence="3" key="1">
    <citation type="submission" date="2022-07" db="EMBL/GenBank/DDBJ databases">
        <title>Evaluation of T. orientalis genome assembly methods using nanopore sequencing and analysis of variation between genomes.</title>
        <authorList>
            <person name="Yam J."/>
            <person name="Micallef M.L."/>
            <person name="Liu M."/>
            <person name="Djordjevic S.P."/>
            <person name="Bogema D.R."/>
            <person name="Jenkins C."/>
        </authorList>
    </citation>
    <scope>NUCLEOTIDE SEQUENCE</scope>
    <source>
        <strain evidence="3">Fish Creek</strain>
    </source>
</reference>
<feature type="compositionally biased region" description="Polar residues" evidence="1">
    <location>
        <begin position="189"/>
        <end position="213"/>
    </location>
</feature>
<feature type="compositionally biased region" description="Low complexity" evidence="1">
    <location>
        <begin position="214"/>
        <end position="225"/>
    </location>
</feature>
<feature type="compositionally biased region" description="Low complexity" evidence="1">
    <location>
        <begin position="164"/>
        <end position="180"/>
    </location>
</feature>
<feature type="compositionally biased region" description="Gly residues" evidence="1">
    <location>
        <begin position="154"/>
        <end position="163"/>
    </location>
</feature>
<dbReference type="Proteomes" id="UP000244803">
    <property type="component" value="Chromosome 3"/>
</dbReference>
<feature type="region of interest" description="Disordered" evidence="1">
    <location>
        <begin position="142"/>
        <end position="425"/>
    </location>
</feature>
<dbReference type="EMBL" id="CP056066">
    <property type="protein sequence ID" value="UKJ89201.1"/>
    <property type="molecule type" value="Genomic_DNA"/>
</dbReference>
<feature type="compositionally biased region" description="Basic and acidic residues" evidence="1">
    <location>
        <begin position="314"/>
        <end position="324"/>
    </location>
</feature>
<feature type="compositionally biased region" description="Gly residues" evidence="1">
    <location>
        <begin position="287"/>
        <end position="300"/>
    </location>
</feature>
<feature type="compositionally biased region" description="Polar residues" evidence="1">
    <location>
        <begin position="242"/>
        <end position="257"/>
    </location>
</feature>